<organism evidence="2 3">
    <name type="scientific">Nostocoides australiense Ben110</name>
    <dbReference type="NCBI Taxonomy" id="1193182"/>
    <lineage>
        <taxon>Bacteria</taxon>
        <taxon>Bacillati</taxon>
        <taxon>Actinomycetota</taxon>
        <taxon>Actinomycetes</taxon>
        <taxon>Micrococcales</taxon>
        <taxon>Intrasporangiaceae</taxon>
        <taxon>Nostocoides</taxon>
    </lineage>
</organism>
<protein>
    <recommendedName>
        <fullName evidence="1">DUF559 domain-containing protein</fullName>
    </recommendedName>
</protein>
<dbReference type="OrthoDB" id="4310518at2"/>
<evidence type="ECO:0000313" key="3">
    <source>
        <dbReference type="Proteomes" id="UP000035763"/>
    </source>
</evidence>
<name>W6JZ55_9MICO</name>
<dbReference type="Gene3D" id="3.40.960.10">
    <property type="entry name" value="VSR Endonuclease"/>
    <property type="match status" value="1"/>
</dbReference>
<comment type="caution">
    <text evidence="2">The sequence shown here is derived from an EMBL/GenBank/DDBJ whole genome shotgun (WGS) entry which is preliminary data.</text>
</comment>
<accession>W6JZ55</accession>
<dbReference type="Proteomes" id="UP000035763">
    <property type="component" value="Unassembled WGS sequence"/>
</dbReference>
<dbReference type="AlphaFoldDB" id="W6JZ55"/>
<dbReference type="SUPFAM" id="SSF52980">
    <property type="entry name" value="Restriction endonuclease-like"/>
    <property type="match status" value="1"/>
</dbReference>
<evidence type="ECO:0000259" key="1">
    <source>
        <dbReference type="Pfam" id="PF04480"/>
    </source>
</evidence>
<feature type="domain" description="DUF559" evidence="1">
    <location>
        <begin position="216"/>
        <end position="273"/>
    </location>
</feature>
<dbReference type="STRING" id="1193182.BN11_3580007"/>
<dbReference type="Pfam" id="PF04480">
    <property type="entry name" value="DUF559"/>
    <property type="match status" value="1"/>
</dbReference>
<sequence>MTVSETLRELGGFATYRALRQRHSRKELVQAHAAGAIVRESRGRYAVPEVTSHAAIAHRYTAVQSHLSAALAHGWKVKTVPDRPWLLLTPGRRIPKGLRDEAEYVCRATLSTHERKTGVTAPLRTVIDCARELPFDEALAVADSALRSKKVRREDLRAVAAAARGHDADRIRTVVAAADGRAANPFESVLRAIVLEIDGLHVIPQAQIAEPGLFAVVDLADRARKLVIEAEGYETHGTQSGFVKDVRRYSELAMYGWRVLRFTWIDVMFHPQWVRWVIETWLAVDDGTQLPPQPDDSPGVYDRAS</sequence>
<keyword evidence="3" id="KW-1185">Reference proteome</keyword>
<dbReference type="InterPro" id="IPR011335">
    <property type="entry name" value="Restrct_endonuc-II-like"/>
</dbReference>
<proteinExistence type="predicted"/>
<gene>
    <name evidence="2" type="ORF">BN11_3580007</name>
</gene>
<dbReference type="InterPro" id="IPR007569">
    <property type="entry name" value="DUF559"/>
</dbReference>
<reference evidence="2 3" key="1">
    <citation type="journal article" date="2013" name="ISME J.">
        <title>A metabolic model for members of the genus Tetrasphaera involved in enhanced biological phosphorus removal.</title>
        <authorList>
            <person name="Kristiansen R."/>
            <person name="Nguyen H.T.T."/>
            <person name="Saunders A.M."/>
            <person name="Nielsen J.L."/>
            <person name="Wimmer R."/>
            <person name="Le V.Q."/>
            <person name="McIlroy S.J."/>
            <person name="Petrovski S."/>
            <person name="Seviour R.J."/>
            <person name="Calteau A."/>
            <person name="Nielsen K.L."/>
            <person name="Nielsen P.H."/>
        </authorList>
    </citation>
    <scope>NUCLEOTIDE SEQUENCE [LARGE SCALE GENOMIC DNA]</scope>
    <source>
        <strain evidence="2 3">Ben110</strain>
    </source>
</reference>
<dbReference type="RefSeq" id="WP_048699520.1">
    <property type="nucleotide sequence ID" value="NZ_HG764815.1"/>
</dbReference>
<evidence type="ECO:0000313" key="2">
    <source>
        <dbReference type="EMBL" id="CCH73960.1"/>
    </source>
</evidence>
<dbReference type="EMBL" id="CAJA01000288">
    <property type="protein sequence ID" value="CCH73960.1"/>
    <property type="molecule type" value="Genomic_DNA"/>
</dbReference>